<feature type="region of interest" description="Disordered" evidence="1">
    <location>
        <begin position="168"/>
        <end position="194"/>
    </location>
</feature>
<feature type="compositionally biased region" description="Basic and acidic residues" evidence="1">
    <location>
        <begin position="75"/>
        <end position="89"/>
    </location>
</feature>
<sequence length="217" mass="23914">MVSMRCNERMEEERNHAEPSQVTTAELESIVDSGERGKHGENSARSASGDIEAEDDATSAVSWASVEDMVAAESGAERLSSDRKDDHHAACKGSQAEQKPSLKGTYTAEANTKLRGMWWDKKGDDGPHGRDVLQNSYIKHLRSSAKQEKSVKVPQVDAPKHLEAFIYSRQQPQSESAQQHGGASQQHSWEGAQHWTSMVKGGECRAERQDSGSCYEN</sequence>
<keyword evidence="3" id="KW-1185">Reference proteome</keyword>
<comment type="caution">
    <text evidence="2">The sequence shown here is derived from an EMBL/GenBank/DDBJ whole genome shotgun (WGS) entry which is preliminary data.</text>
</comment>
<gene>
    <name evidence="2" type="ORF">HPB51_006340</name>
</gene>
<reference evidence="2" key="1">
    <citation type="journal article" date="2020" name="Cell">
        <title>Large-Scale Comparative Analyses of Tick Genomes Elucidate Their Genetic Diversity and Vector Capacities.</title>
        <authorList>
            <consortium name="Tick Genome and Microbiome Consortium (TIGMIC)"/>
            <person name="Jia N."/>
            <person name="Wang J."/>
            <person name="Shi W."/>
            <person name="Du L."/>
            <person name="Sun Y."/>
            <person name="Zhan W."/>
            <person name="Jiang J.F."/>
            <person name="Wang Q."/>
            <person name="Zhang B."/>
            <person name="Ji P."/>
            <person name="Bell-Sakyi L."/>
            <person name="Cui X.M."/>
            <person name="Yuan T.T."/>
            <person name="Jiang B.G."/>
            <person name="Yang W.F."/>
            <person name="Lam T.T."/>
            <person name="Chang Q.C."/>
            <person name="Ding S.J."/>
            <person name="Wang X.J."/>
            <person name="Zhu J.G."/>
            <person name="Ruan X.D."/>
            <person name="Zhao L."/>
            <person name="Wei J.T."/>
            <person name="Ye R.Z."/>
            <person name="Que T.C."/>
            <person name="Du C.H."/>
            <person name="Zhou Y.H."/>
            <person name="Cheng J.X."/>
            <person name="Dai P.F."/>
            <person name="Guo W.B."/>
            <person name="Han X.H."/>
            <person name="Huang E.J."/>
            <person name="Li L.F."/>
            <person name="Wei W."/>
            <person name="Gao Y.C."/>
            <person name="Liu J.Z."/>
            <person name="Shao H.Z."/>
            <person name="Wang X."/>
            <person name="Wang C.C."/>
            <person name="Yang T.C."/>
            <person name="Huo Q.B."/>
            <person name="Li W."/>
            <person name="Chen H.Y."/>
            <person name="Chen S.E."/>
            <person name="Zhou L.G."/>
            <person name="Ni X.B."/>
            <person name="Tian J.H."/>
            <person name="Sheng Y."/>
            <person name="Liu T."/>
            <person name="Pan Y.S."/>
            <person name="Xia L.Y."/>
            <person name="Li J."/>
            <person name="Zhao F."/>
            <person name="Cao W.C."/>
        </authorList>
    </citation>
    <scope>NUCLEOTIDE SEQUENCE</scope>
    <source>
        <strain evidence="2">Rmic-2018</strain>
    </source>
</reference>
<evidence type="ECO:0000313" key="3">
    <source>
        <dbReference type="Proteomes" id="UP000821866"/>
    </source>
</evidence>
<evidence type="ECO:0000313" key="2">
    <source>
        <dbReference type="EMBL" id="KAH8036893.1"/>
    </source>
</evidence>
<feature type="compositionally biased region" description="Polar residues" evidence="1">
    <location>
        <begin position="168"/>
        <end position="188"/>
    </location>
</feature>
<name>A0A9J6ES20_RHIMP</name>
<dbReference type="Proteomes" id="UP000821866">
    <property type="component" value="Chromosome 10"/>
</dbReference>
<reference evidence="2" key="2">
    <citation type="submission" date="2021-09" db="EMBL/GenBank/DDBJ databases">
        <authorList>
            <person name="Jia N."/>
            <person name="Wang J."/>
            <person name="Shi W."/>
            <person name="Du L."/>
            <person name="Sun Y."/>
            <person name="Zhan W."/>
            <person name="Jiang J."/>
            <person name="Wang Q."/>
            <person name="Zhang B."/>
            <person name="Ji P."/>
            <person name="Sakyi L.B."/>
            <person name="Cui X."/>
            <person name="Yuan T."/>
            <person name="Jiang B."/>
            <person name="Yang W."/>
            <person name="Lam T.T.-Y."/>
            <person name="Chang Q."/>
            <person name="Ding S."/>
            <person name="Wang X."/>
            <person name="Zhu J."/>
            <person name="Ruan X."/>
            <person name="Zhao L."/>
            <person name="Wei J."/>
            <person name="Que T."/>
            <person name="Du C."/>
            <person name="Cheng J."/>
            <person name="Dai P."/>
            <person name="Han X."/>
            <person name="Huang E."/>
            <person name="Gao Y."/>
            <person name="Liu J."/>
            <person name="Shao H."/>
            <person name="Ye R."/>
            <person name="Li L."/>
            <person name="Wei W."/>
            <person name="Wang X."/>
            <person name="Wang C."/>
            <person name="Huo Q."/>
            <person name="Li W."/>
            <person name="Guo W."/>
            <person name="Chen H."/>
            <person name="Chen S."/>
            <person name="Zhou L."/>
            <person name="Zhou L."/>
            <person name="Ni X."/>
            <person name="Tian J."/>
            <person name="Zhou Y."/>
            <person name="Sheng Y."/>
            <person name="Liu T."/>
            <person name="Pan Y."/>
            <person name="Xia L."/>
            <person name="Li J."/>
            <person name="Zhao F."/>
            <person name="Cao W."/>
        </authorList>
    </citation>
    <scope>NUCLEOTIDE SEQUENCE</scope>
    <source>
        <strain evidence="2">Rmic-2018</strain>
        <tissue evidence="2">Larvae</tissue>
    </source>
</reference>
<protein>
    <submittedName>
        <fullName evidence="2">Uncharacterized protein</fullName>
    </submittedName>
</protein>
<dbReference type="AlphaFoldDB" id="A0A9J6ES20"/>
<feature type="compositionally biased region" description="Basic and acidic residues" evidence="1">
    <location>
        <begin position="33"/>
        <end position="42"/>
    </location>
</feature>
<evidence type="ECO:0000256" key="1">
    <source>
        <dbReference type="SAM" id="MobiDB-lite"/>
    </source>
</evidence>
<accession>A0A9J6ES20</accession>
<feature type="region of interest" description="Disordered" evidence="1">
    <location>
        <begin position="72"/>
        <end position="108"/>
    </location>
</feature>
<dbReference type="EMBL" id="JABSTU010000002">
    <property type="protein sequence ID" value="KAH8036893.1"/>
    <property type="molecule type" value="Genomic_DNA"/>
</dbReference>
<proteinExistence type="predicted"/>
<feature type="region of interest" description="Disordered" evidence="1">
    <location>
        <begin position="1"/>
        <end position="60"/>
    </location>
</feature>
<organism evidence="2 3">
    <name type="scientific">Rhipicephalus microplus</name>
    <name type="common">Cattle tick</name>
    <name type="synonym">Boophilus microplus</name>
    <dbReference type="NCBI Taxonomy" id="6941"/>
    <lineage>
        <taxon>Eukaryota</taxon>
        <taxon>Metazoa</taxon>
        <taxon>Ecdysozoa</taxon>
        <taxon>Arthropoda</taxon>
        <taxon>Chelicerata</taxon>
        <taxon>Arachnida</taxon>
        <taxon>Acari</taxon>
        <taxon>Parasitiformes</taxon>
        <taxon>Ixodida</taxon>
        <taxon>Ixodoidea</taxon>
        <taxon>Ixodidae</taxon>
        <taxon>Rhipicephalinae</taxon>
        <taxon>Rhipicephalus</taxon>
        <taxon>Boophilus</taxon>
    </lineage>
</organism>
<feature type="compositionally biased region" description="Basic and acidic residues" evidence="1">
    <location>
        <begin position="1"/>
        <end position="17"/>
    </location>
</feature>